<evidence type="ECO:0000313" key="1">
    <source>
        <dbReference type="EMBL" id="CAG8463252.1"/>
    </source>
</evidence>
<dbReference type="Proteomes" id="UP000789366">
    <property type="component" value="Unassembled WGS sequence"/>
</dbReference>
<sequence length="158" mass="18533">MKDFNKDDINLTMYFEKITYCSEDINDTCNNPKLVFLKEGDSFDNFDNAEFHIHQFAEYKGFMVRLGHVKIVDTAENSKVVRKRTILCKHSGIYKPKNTRKASTSARISCPWHINHSCPLKNNFNFCVFVTTLDDNHNHDLSLKAIRFEKNKQFTEEM</sequence>
<evidence type="ECO:0000313" key="2">
    <source>
        <dbReference type="Proteomes" id="UP000789366"/>
    </source>
</evidence>
<organism evidence="1 2">
    <name type="scientific">Cetraspora pellucida</name>
    <dbReference type="NCBI Taxonomy" id="1433469"/>
    <lineage>
        <taxon>Eukaryota</taxon>
        <taxon>Fungi</taxon>
        <taxon>Fungi incertae sedis</taxon>
        <taxon>Mucoromycota</taxon>
        <taxon>Glomeromycotina</taxon>
        <taxon>Glomeromycetes</taxon>
        <taxon>Diversisporales</taxon>
        <taxon>Gigasporaceae</taxon>
        <taxon>Cetraspora</taxon>
    </lineage>
</organism>
<comment type="caution">
    <text evidence="1">The sequence shown here is derived from an EMBL/GenBank/DDBJ whole genome shotgun (WGS) entry which is preliminary data.</text>
</comment>
<gene>
    <name evidence="1" type="ORF">SPELUC_LOCUS1354</name>
</gene>
<reference evidence="1" key="1">
    <citation type="submission" date="2021-06" db="EMBL/GenBank/DDBJ databases">
        <authorList>
            <person name="Kallberg Y."/>
            <person name="Tangrot J."/>
            <person name="Rosling A."/>
        </authorList>
    </citation>
    <scope>NUCLEOTIDE SEQUENCE</scope>
    <source>
        <strain evidence="1">28 12/20/2015</strain>
    </source>
</reference>
<accession>A0ACA9KCK5</accession>
<dbReference type="EMBL" id="CAJVPW010000709">
    <property type="protein sequence ID" value="CAG8463252.1"/>
    <property type="molecule type" value="Genomic_DNA"/>
</dbReference>
<keyword evidence="2" id="KW-1185">Reference proteome</keyword>
<protein>
    <submittedName>
        <fullName evidence="1">451_t:CDS:1</fullName>
    </submittedName>
</protein>
<name>A0ACA9KCK5_9GLOM</name>
<proteinExistence type="predicted"/>